<reference evidence="1" key="1">
    <citation type="submission" date="2021-02" db="EMBL/GenBank/DDBJ databases">
        <authorList>
            <person name="Nowell W R."/>
        </authorList>
    </citation>
    <scope>NUCLEOTIDE SEQUENCE</scope>
</reference>
<organism evidence="1 2">
    <name type="scientific">Adineta steineri</name>
    <dbReference type="NCBI Taxonomy" id="433720"/>
    <lineage>
        <taxon>Eukaryota</taxon>
        <taxon>Metazoa</taxon>
        <taxon>Spiralia</taxon>
        <taxon>Gnathifera</taxon>
        <taxon>Rotifera</taxon>
        <taxon>Eurotatoria</taxon>
        <taxon>Bdelloidea</taxon>
        <taxon>Adinetida</taxon>
        <taxon>Adinetidae</taxon>
        <taxon>Adineta</taxon>
    </lineage>
</organism>
<protein>
    <submittedName>
        <fullName evidence="1">Uncharacterized protein</fullName>
    </submittedName>
</protein>
<proteinExistence type="predicted"/>
<dbReference type="Proteomes" id="UP000663844">
    <property type="component" value="Unassembled WGS sequence"/>
</dbReference>
<evidence type="ECO:0000313" key="1">
    <source>
        <dbReference type="EMBL" id="CAF4356031.1"/>
    </source>
</evidence>
<gene>
    <name evidence="1" type="ORF">OXD698_LOCUS49041</name>
</gene>
<dbReference type="EMBL" id="CAJOAZ010021447">
    <property type="protein sequence ID" value="CAF4356031.1"/>
    <property type="molecule type" value="Genomic_DNA"/>
</dbReference>
<evidence type="ECO:0000313" key="2">
    <source>
        <dbReference type="Proteomes" id="UP000663844"/>
    </source>
</evidence>
<feature type="non-terminal residue" evidence="1">
    <location>
        <position position="1"/>
    </location>
</feature>
<comment type="caution">
    <text evidence="1">The sequence shown here is derived from an EMBL/GenBank/DDBJ whole genome shotgun (WGS) entry which is preliminary data.</text>
</comment>
<name>A0A820LFW4_9BILA</name>
<dbReference type="AlphaFoldDB" id="A0A820LFW4"/>
<accession>A0A820LFW4</accession>
<sequence length="27" mass="2989">RGEHTGNGIATQLHTRMCIQAQSFKGF</sequence>